<dbReference type="InterPro" id="IPR053715">
    <property type="entry name" value="GH4_Enzyme_sf"/>
</dbReference>
<dbReference type="PANTHER" id="PTHR32092">
    <property type="entry name" value="6-PHOSPHO-BETA-GLUCOSIDASE-RELATED"/>
    <property type="match status" value="1"/>
</dbReference>
<accession>A0ABS2SMW4</accession>
<dbReference type="InterPro" id="IPR036291">
    <property type="entry name" value="NAD(P)-bd_dom_sf"/>
</dbReference>
<keyword evidence="1" id="KW-0520">NAD</keyword>
<gene>
    <name evidence="2" type="ORF">JOC54_000083</name>
</gene>
<evidence type="ECO:0000313" key="2">
    <source>
        <dbReference type="EMBL" id="MBM7836852.1"/>
    </source>
</evidence>
<evidence type="ECO:0000256" key="1">
    <source>
        <dbReference type="ARBA" id="ARBA00023027"/>
    </source>
</evidence>
<dbReference type="PRINTS" id="PR00732">
    <property type="entry name" value="GLHYDRLASE4"/>
</dbReference>
<dbReference type="EMBL" id="JAFBCV010000001">
    <property type="protein sequence ID" value="MBM7836852.1"/>
    <property type="molecule type" value="Genomic_DNA"/>
</dbReference>
<dbReference type="Gene3D" id="3.90.1820.10">
    <property type="entry name" value="AglA-like glucosidase"/>
    <property type="match status" value="1"/>
</dbReference>
<comment type="caution">
    <text evidence="2">The sequence shown here is derived from an EMBL/GenBank/DDBJ whole genome shotgun (WGS) entry which is preliminary data.</text>
</comment>
<dbReference type="InterPro" id="IPR001088">
    <property type="entry name" value="Glyco_hydro_4"/>
</dbReference>
<protein>
    <submittedName>
        <fullName evidence="2">Alpha-galactosidase/6-phospho-beta-glucosidase family protein</fullName>
    </submittedName>
</protein>
<keyword evidence="3" id="KW-1185">Reference proteome</keyword>
<evidence type="ECO:0000313" key="3">
    <source>
        <dbReference type="Proteomes" id="UP001179280"/>
    </source>
</evidence>
<dbReference type="SUPFAM" id="SSF51735">
    <property type="entry name" value="NAD(P)-binding Rossmann-fold domains"/>
    <property type="match status" value="1"/>
</dbReference>
<dbReference type="Pfam" id="PF02056">
    <property type="entry name" value="Glyco_hydro_4"/>
    <property type="match status" value="1"/>
</dbReference>
<name>A0ABS2SMW4_9BACI</name>
<organism evidence="2 3">
    <name type="scientific">Shouchella xiaoxiensis</name>
    <dbReference type="NCBI Taxonomy" id="766895"/>
    <lineage>
        <taxon>Bacteria</taxon>
        <taxon>Bacillati</taxon>
        <taxon>Bacillota</taxon>
        <taxon>Bacilli</taxon>
        <taxon>Bacillales</taxon>
        <taxon>Bacillaceae</taxon>
        <taxon>Shouchella</taxon>
    </lineage>
</organism>
<reference evidence="2" key="1">
    <citation type="submission" date="2021-01" db="EMBL/GenBank/DDBJ databases">
        <title>Genomic Encyclopedia of Type Strains, Phase IV (KMG-IV): sequencing the most valuable type-strain genomes for metagenomic binning, comparative biology and taxonomic classification.</title>
        <authorList>
            <person name="Goeker M."/>
        </authorList>
    </citation>
    <scope>NUCLEOTIDE SEQUENCE</scope>
    <source>
        <strain evidence="2">DSM 21943</strain>
    </source>
</reference>
<proteinExistence type="predicted"/>
<sequence>MSFKVAFIGAGSIGFTRTLLRDLLSVPEFNAIEIAFTDINAENLQMVTDLCQRDLKGNGLDIEIRATLDRREALTDARYIFSVVRIGGLEAFEQDISIPLNYGIDQCVGDTLSAGGIMYGQRGIQEMLAICKDIREVAEQDCLLLNYANPMAMLTWACQTYGGVNTVGLCHGVQGGHRQIANVFDLDKKRGGYCLCWN</sequence>
<dbReference type="Proteomes" id="UP001179280">
    <property type="component" value="Unassembled WGS sequence"/>
</dbReference>